<dbReference type="PROSITE" id="PS01124">
    <property type="entry name" value="HTH_ARAC_FAMILY_2"/>
    <property type="match status" value="1"/>
</dbReference>
<evidence type="ECO:0000259" key="5">
    <source>
        <dbReference type="PROSITE" id="PS01124"/>
    </source>
</evidence>
<dbReference type="InterPro" id="IPR037923">
    <property type="entry name" value="HTH-like"/>
</dbReference>
<organism evidence="6 7">
    <name type="scientific">Paenibacillus cisolokensis</name>
    <dbReference type="NCBI Taxonomy" id="1658519"/>
    <lineage>
        <taxon>Bacteria</taxon>
        <taxon>Bacillati</taxon>
        <taxon>Bacillota</taxon>
        <taxon>Bacilli</taxon>
        <taxon>Bacillales</taxon>
        <taxon>Paenibacillaceae</taxon>
        <taxon>Paenibacillus</taxon>
    </lineage>
</organism>
<dbReference type="RefSeq" id="WP_213529447.1">
    <property type="nucleotide sequence ID" value="NZ_BOVJ01000115.1"/>
</dbReference>
<keyword evidence="2" id="KW-0805">Transcription regulation</keyword>
<dbReference type="InterPro" id="IPR018060">
    <property type="entry name" value="HTH_AraC"/>
</dbReference>
<reference evidence="6 7" key="1">
    <citation type="submission" date="2021-04" db="EMBL/GenBank/DDBJ databases">
        <title>Draft genome sequence of Paenibacillus cisolokensis, LC2-13A.</title>
        <authorList>
            <person name="Uke A."/>
            <person name="Chhe C."/>
            <person name="Baramee S."/>
            <person name="Kosugi A."/>
        </authorList>
    </citation>
    <scope>NUCLEOTIDE SEQUENCE [LARGE SCALE GENOMIC DNA]</scope>
    <source>
        <strain evidence="6 7">LC2-13A</strain>
    </source>
</reference>
<feature type="domain" description="HTH araC/xylS-type" evidence="5">
    <location>
        <begin position="181"/>
        <end position="279"/>
    </location>
</feature>
<dbReference type="SUPFAM" id="SSF51215">
    <property type="entry name" value="Regulatory protein AraC"/>
    <property type="match status" value="1"/>
</dbReference>
<dbReference type="Pfam" id="PF02311">
    <property type="entry name" value="AraC_binding"/>
    <property type="match status" value="1"/>
</dbReference>
<evidence type="ECO:0000313" key="6">
    <source>
        <dbReference type="EMBL" id="GIQ64968.1"/>
    </source>
</evidence>
<dbReference type="SUPFAM" id="SSF46689">
    <property type="entry name" value="Homeodomain-like"/>
    <property type="match status" value="2"/>
</dbReference>
<comment type="caution">
    <text evidence="6">The sequence shown here is derived from an EMBL/GenBank/DDBJ whole genome shotgun (WGS) entry which is preliminary data.</text>
</comment>
<keyword evidence="3" id="KW-0238">DNA-binding</keyword>
<keyword evidence="4" id="KW-0804">Transcription</keyword>
<dbReference type="EMBL" id="BOVJ01000115">
    <property type="protein sequence ID" value="GIQ64968.1"/>
    <property type="molecule type" value="Genomic_DNA"/>
</dbReference>
<protein>
    <recommendedName>
        <fullName evidence="5">HTH araC/xylS-type domain-containing protein</fullName>
    </recommendedName>
</protein>
<keyword evidence="1" id="KW-0963">Cytoplasm</keyword>
<dbReference type="PANTHER" id="PTHR46796:SF13">
    <property type="entry name" value="HTH-TYPE TRANSCRIPTIONAL ACTIVATOR RHAS"/>
    <property type="match status" value="1"/>
</dbReference>
<dbReference type="SMART" id="SM00342">
    <property type="entry name" value="HTH_ARAC"/>
    <property type="match status" value="1"/>
</dbReference>
<evidence type="ECO:0000313" key="7">
    <source>
        <dbReference type="Proteomes" id="UP000680304"/>
    </source>
</evidence>
<dbReference type="Proteomes" id="UP000680304">
    <property type="component" value="Unassembled WGS sequence"/>
</dbReference>
<proteinExistence type="predicted"/>
<dbReference type="InterPro" id="IPR009057">
    <property type="entry name" value="Homeodomain-like_sf"/>
</dbReference>
<gene>
    <name evidence="6" type="ORF">PACILC2_35360</name>
</gene>
<name>A0ABQ4NAG2_9BACL</name>
<dbReference type="Gene3D" id="2.60.120.280">
    <property type="entry name" value="Regulatory protein AraC"/>
    <property type="match status" value="1"/>
</dbReference>
<evidence type="ECO:0000256" key="4">
    <source>
        <dbReference type="ARBA" id="ARBA00023163"/>
    </source>
</evidence>
<dbReference type="InterPro" id="IPR050204">
    <property type="entry name" value="AraC_XylS_family_regulators"/>
</dbReference>
<dbReference type="PANTHER" id="PTHR46796">
    <property type="entry name" value="HTH-TYPE TRANSCRIPTIONAL ACTIVATOR RHAS-RELATED"/>
    <property type="match status" value="1"/>
</dbReference>
<dbReference type="InterPro" id="IPR003313">
    <property type="entry name" value="AraC-bd"/>
</dbReference>
<evidence type="ECO:0000256" key="2">
    <source>
        <dbReference type="ARBA" id="ARBA00023015"/>
    </source>
</evidence>
<dbReference type="Pfam" id="PF12833">
    <property type="entry name" value="HTH_18"/>
    <property type="match status" value="1"/>
</dbReference>
<keyword evidence="7" id="KW-1185">Reference proteome</keyword>
<accession>A0ABQ4NAG2</accession>
<evidence type="ECO:0000256" key="1">
    <source>
        <dbReference type="ARBA" id="ARBA00022490"/>
    </source>
</evidence>
<dbReference type="Gene3D" id="1.10.10.60">
    <property type="entry name" value="Homeodomain-like"/>
    <property type="match status" value="2"/>
</dbReference>
<evidence type="ECO:0000256" key="3">
    <source>
        <dbReference type="ARBA" id="ARBA00023125"/>
    </source>
</evidence>
<sequence length="285" mass="33142">MIPSGDFEYVLSPSGFARSRLYYALIGGVQQTPPTFAFERESYNAYEMIYITKGKGRFRYRDDWFDLEPGDGLVYNMRHPHAYRADPDDPYEMMYVVFHGSGLDDQWQAWFGAPYVLLPRTNRGEERYAAVLRSVLEEMGTDRPENEPVLSGLLYELLMQVLLRDRSRPAERGGEPPSALERGRQYLEERFAEAADIHQAARAAGLSYYHFIRQFKRYYGFSPKEYLTKIRLGHAKHQLLHSDRTIGEIVEASGFGSYNAFLHTFLQHEGCSPTFYRKTWRRPSD</sequence>